<dbReference type="InterPro" id="IPR032808">
    <property type="entry name" value="DoxX"/>
</dbReference>
<dbReference type="RefSeq" id="WP_305105507.1">
    <property type="nucleotide sequence ID" value="NZ_JAUTWS010000019.1"/>
</dbReference>
<dbReference type="EMBL" id="JAUTWS010000019">
    <property type="protein sequence ID" value="MDO9710648.1"/>
    <property type="molecule type" value="Genomic_DNA"/>
</dbReference>
<comment type="subcellular location">
    <subcellularLocation>
        <location evidence="1">Membrane</location>
        <topology evidence="1">Multi-pass membrane protein</topology>
    </subcellularLocation>
</comment>
<evidence type="ECO:0000313" key="7">
    <source>
        <dbReference type="Proteomes" id="UP001243009"/>
    </source>
</evidence>
<dbReference type="Proteomes" id="UP001243009">
    <property type="component" value="Unassembled WGS sequence"/>
</dbReference>
<feature type="transmembrane region" description="Helical" evidence="5">
    <location>
        <begin position="114"/>
        <end position="139"/>
    </location>
</feature>
<reference evidence="6 7" key="1">
    <citation type="submission" date="2023-08" db="EMBL/GenBank/DDBJ databases">
        <title>The draft genome sequence of Paracraurococcus sp. LOR1-02.</title>
        <authorList>
            <person name="Kingkaew E."/>
            <person name="Tanasupawat S."/>
        </authorList>
    </citation>
    <scope>NUCLEOTIDE SEQUENCE [LARGE SCALE GENOMIC DNA]</scope>
    <source>
        <strain evidence="6 7">LOR1-02</strain>
    </source>
</reference>
<comment type="caution">
    <text evidence="6">The sequence shown here is derived from an EMBL/GenBank/DDBJ whole genome shotgun (WGS) entry which is preliminary data.</text>
</comment>
<keyword evidence="4 5" id="KW-0472">Membrane</keyword>
<feature type="transmembrane region" description="Helical" evidence="5">
    <location>
        <begin position="74"/>
        <end position="93"/>
    </location>
</feature>
<sequence length="155" mass="16754">MASGVAVTFAVRYLLVVLFFPFSALDKVLNFRGAVAQAREVAPAEGVARALILAGLAVEILMPLGILTGTADRLAALVMAGYCVVTALLWKRFWRPGDFWRAGESQARGLFWDFLKNLSLAGGFLLITLGGVTVGEFLAHPFASSHPYTQPQDIR</sequence>
<accession>A0ABT9E3B2</accession>
<keyword evidence="7" id="KW-1185">Reference proteome</keyword>
<name>A0ABT9E3B2_9PROT</name>
<proteinExistence type="predicted"/>
<keyword evidence="3 5" id="KW-1133">Transmembrane helix</keyword>
<feature type="transmembrane region" description="Helical" evidence="5">
    <location>
        <begin position="6"/>
        <end position="25"/>
    </location>
</feature>
<evidence type="ECO:0000256" key="5">
    <source>
        <dbReference type="SAM" id="Phobius"/>
    </source>
</evidence>
<feature type="transmembrane region" description="Helical" evidence="5">
    <location>
        <begin position="46"/>
        <end position="68"/>
    </location>
</feature>
<evidence type="ECO:0000256" key="2">
    <source>
        <dbReference type="ARBA" id="ARBA00022692"/>
    </source>
</evidence>
<keyword evidence="2 5" id="KW-0812">Transmembrane</keyword>
<evidence type="ECO:0000256" key="3">
    <source>
        <dbReference type="ARBA" id="ARBA00022989"/>
    </source>
</evidence>
<evidence type="ECO:0000256" key="4">
    <source>
        <dbReference type="ARBA" id="ARBA00023136"/>
    </source>
</evidence>
<gene>
    <name evidence="6" type="ORF">Q7A36_20015</name>
</gene>
<protein>
    <submittedName>
        <fullName evidence="6">DoxX family membrane protein</fullName>
    </submittedName>
</protein>
<dbReference type="Pfam" id="PF07681">
    <property type="entry name" value="DoxX"/>
    <property type="match status" value="1"/>
</dbReference>
<organism evidence="6 7">
    <name type="scientific">Paracraurococcus lichenis</name>
    <dbReference type="NCBI Taxonomy" id="3064888"/>
    <lineage>
        <taxon>Bacteria</taxon>
        <taxon>Pseudomonadati</taxon>
        <taxon>Pseudomonadota</taxon>
        <taxon>Alphaproteobacteria</taxon>
        <taxon>Acetobacterales</taxon>
        <taxon>Roseomonadaceae</taxon>
        <taxon>Paracraurococcus</taxon>
    </lineage>
</organism>
<evidence type="ECO:0000256" key="1">
    <source>
        <dbReference type="ARBA" id="ARBA00004141"/>
    </source>
</evidence>
<evidence type="ECO:0000313" key="6">
    <source>
        <dbReference type="EMBL" id="MDO9710648.1"/>
    </source>
</evidence>